<sequence>MVRCFTVDRAPGYVVYWATLTFIFCVVGLLGTVLLVPYSSGGIGAWIWRIVGATLWLLLICCCMGVIGMHRQFPAQRAKLYRVSQRTGTSGSLNYWYTFSSLMLSCLQVIILIF</sequence>
<dbReference type="EMBL" id="UYRU01085012">
    <property type="protein sequence ID" value="VDN34273.1"/>
    <property type="molecule type" value="Genomic_DNA"/>
</dbReference>
<evidence type="ECO:0000313" key="2">
    <source>
        <dbReference type="EMBL" id="VDN34273.1"/>
    </source>
</evidence>
<keyword evidence="1" id="KW-1133">Transmembrane helix</keyword>
<keyword evidence="1" id="KW-0812">Transmembrane</keyword>
<evidence type="ECO:0000256" key="1">
    <source>
        <dbReference type="SAM" id="Phobius"/>
    </source>
</evidence>
<reference evidence="2 3" key="1">
    <citation type="submission" date="2018-11" db="EMBL/GenBank/DDBJ databases">
        <authorList>
            <consortium name="Pathogen Informatics"/>
        </authorList>
    </citation>
    <scope>NUCLEOTIDE SEQUENCE [LARGE SCALE GENOMIC DNA]</scope>
</reference>
<name>A0A3P7NBA6_DIBLA</name>
<evidence type="ECO:0000313" key="3">
    <source>
        <dbReference type="Proteomes" id="UP000281553"/>
    </source>
</evidence>
<organism evidence="2 3">
    <name type="scientific">Dibothriocephalus latus</name>
    <name type="common">Fish tapeworm</name>
    <name type="synonym">Diphyllobothrium latum</name>
    <dbReference type="NCBI Taxonomy" id="60516"/>
    <lineage>
        <taxon>Eukaryota</taxon>
        <taxon>Metazoa</taxon>
        <taxon>Spiralia</taxon>
        <taxon>Lophotrochozoa</taxon>
        <taxon>Platyhelminthes</taxon>
        <taxon>Cestoda</taxon>
        <taxon>Eucestoda</taxon>
        <taxon>Diphyllobothriidea</taxon>
        <taxon>Diphyllobothriidae</taxon>
        <taxon>Dibothriocephalus</taxon>
    </lineage>
</organism>
<accession>A0A3P7NBA6</accession>
<proteinExistence type="predicted"/>
<keyword evidence="1" id="KW-0472">Membrane</keyword>
<dbReference type="Proteomes" id="UP000281553">
    <property type="component" value="Unassembled WGS sequence"/>
</dbReference>
<feature type="transmembrane region" description="Helical" evidence="1">
    <location>
        <begin position="50"/>
        <end position="73"/>
    </location>
</feature>
<feature type="transmembrane region" description="Helical" evidence="1">
    <location>
        <begin position="93"/>
        <end position="113"/>
    </location>
</feature>
<dbReference type="AlphaFoldDB" id="A0A3P7NBA6"/>
<gene>
    <name evidence="2" type="ORF">DILT_LOCUS16473</name>
</gene>
<feature type="transmembrane region" description="Helical" evidence="1">
    <location>
        <begin position="15"/>
        <end position="38"/>
    </location>
</feature>
<protein>
    <submittedName>
        <fullName evidence="2">Uncharacterized protein</fullName>
    </submittedName>
</protein>
<keyword evidence="3" id="KW-1185">Reference proteome</keyword>